<feature type="region of interest" description="Disordered" evidence="7">
    <location>
        <begin position="811"/>
        <end position="835"/>
    </location>
</feature>
<feature type="region of interest" description="Disordered" evidence="7">
    <location>
        <begin position="251"/>
        <end position="294"/>
    </location>
</feature>
<dbReference type="Proteomes" id="UP000777482">
    <property type="component" value="Unassembled WGS sequence"/>
</dbReference>
<dbReference type="FunFam" id="1.10.10.10:FF:000135">
    <property type="entry name" value="forkhead box protein G1"/>
    <property type="match status" value="1"/>
</dbReference>
<sequence length="1297" mass="135102">MMLRGRMTSPAPPSSSSFSHSTPALAHRHAGFDASSSSPPTDVIATPSDRHDAPNRSRNGKHQTRRSVRIRTSSSGHFDSSPQVLRDDGVGAPFPADSENELSNAHPAQSRSARGTAGQGAGRSVRTPRVAVPFRAAGPTQETLDALAQAQAHGITPDQFEAAKQQIMRFLRDEAANGGNHGNQPPLPVDLQAFAPPSLARGHAHPSVSPVISSANADAIETPVAAETPYRAALSRTPTASSQLQAAFELEASRSASRPRPRTNFDDIVGRSVKRQKRDSFHAPVGASSSSATGKVAAGSAVLQWAQEDSSSSSSDDDGSMLASILTSRRGGAAPSVLSPGLGVPSPATAPTSDTNASPSIPSQRGMMDRFMSTQPAHVAAAPEATVPQVDLQVSEEPAPPAPSAAAMPAAAAVESVDLESELAPPVSPVRKRTSYPAHVLQSPAPSKPPQSILFSPDVARLLRSELDELEANALAGRQSTSPSKAGERRMDAVMEQSSPSQRKASPLSGPSASRTRDVFSQDHSGGKRTRWSGLGDQADAAPTSPTPSSAYSMRAPSFCDSSPAVSERGPASTRLLPTTSSAEVPMHPASAPDFLYGGPPSSSPTSSHHSDFVPHRLSRSSPGPHATLARSDSMSSTGEPASVGRGKRTAARRDTAPILSTLAYQGTMNKPPYSYAALIGQALFSTPDLRMALADIYTWIMQKYPYFRKEDSGWQNSIRHNLSLNQCFIKTQRGPQNPGKGCLWAIKPGTEDQFVDGDFVRKNGQGNTRRRGKGSPSSQQQQREEPTPPAAQDLLRDAAAVALTKASHAAVARSTSPSAQSAKSNSPTPSVYSNANSARALPAAANAREYARAAYSPAPSTASARSVTPAVTSPATTVPQLAPSVELTFAEASPSAIPRPASAAAMSIYGGPLVPPPQQPQLAPPAMLCRSQSSMGFLERSAVVNEPSSLVDIEVDNDVKPRLEPPAPLSRTSSMPMIASRSAPSALEPPPASPPRQRLIPHEPLLSTTMSPPTSVYQRLAGPYQPLAYGSNPLHSHRALALLSSPEAVTTGIMPGRGSPSRPRLLTTGGAIGSPPSPATAAATFATGAGPARKRQRTDSQREYGMLSPTALVHLSSPVSSIRGGARTPMSPVQDKLATFADPDKRTRRVTGTRLLPAVNALASSDFDPFRSPPPSSASSMSAAAFGSAKYHLRSPSARLQAALSTPGGTKGRVPLGFSPSLATGASWERSTATASSAAAAGAAAHGSTSGHDDSAAAWSELYGGPVDTELEHFGRRAGMRSAWPSPGANAGHLAW</sequence>
<dbReference type="GO" id="GO:0000981">
    <property type="term" value="F:DNA-binding transcription factor activity, RNA polymerase II-specific"/>
    <property type="evidence" value="ECO:0007669"/>
    <property type="project" value="TreeGrafter"/>
</dbReference>
<dbReference type="EMBL" id="PUHQ01000031">
    <property type="protein sequence ID" value="KAG0661886.1"/>
    <property type="molecule type" value="Genomic_DNA"/>
</dbReference>
<accession>A0A9P6W2I0</accession>
<feature type="region of interest" description="Disordered" evidence="7">
    <location>
        <begin position="472"/>
        <end position="652"/>
    </location>
</feature>
<evidence type="ECO:0000256" key="7">
    <source>
        <dbReference type="SAM" id="MobiDB-lite"/>
    </source>
</evidence>
<feature type="compositionally biased region" description="Polar residues" evidence="7">
    <location>
        <begin position="101"/>
        <end position="113"/>
    </location>
</feature>
<evidence type="ECO:0000256" key="6">
    <source>
        <dbReference type="PROSITE-ProRule" id="PRU00089"/>
    </source>
</evidence>
<feature type="compositionally biased region" description="Polar residues" evidence="7">
    <location>
        <begin position="496"/>
        <end position="514"/>
    </location>
</feature>
<feature type="region of interest" description="Disordered" evidence="7">
    <location>
        <begin position="331"/>
        <end position="367"/>
    </location>
</feature>
<comment type="subcellular location">
    <subcellularLocation>
        <location evidence="1 6">Nucleus</location>
    </subcellularLocation>
</comment>
<gene>
    <name evidence="9" type="ORF">C6P46_003777</name>
</gene>
<name>A0A9P6W2I0_RHOMI</name>
<dbReference type="PROSITE" id="PS00657">
    <property type="entry name" value="FORK_HEAD_1"/>
    <property type="match status" value="1"/>
</dbReference>
<feature type="compositionally biased region" description="Polar residues" evidence="7">
    <location>
        <begin position="631"/>
        <end position="640"/>
    </location>
</feature>
<feature type="compositionally biased region" description="Polar residues" evidence="7">
    <location>
        <begin position="814"/>
        <end position="833"/>
    </location>
</feature>
<feature type="compositionally biased region" description="Polar residues" evidence="7">
    <location>
        <begin position="349"/>
        <end position="363"/>
    </location>
</feature>
<keyword evidence="2" id="KW-0805">Transcription regulation</keyword>
<evidence type="ECO:0000259" key="8">
    <source>
        <dbReference type="PROSITE" id="PS50039"/>
    </source>
</evidence>
<dbReference type="OrthoDB" id="5954824at2759"/>
<feature type="DNA-binding region" description="Fork-head" evidence="6">
    <location>
        <begin position="671"/>
        <end position="765"/>
    </location>
</feature>
<evidence type="ECO:0000256" key="2">
    <source>
        <dbReference type="ARBA" id="ARBA00023015"/>
    </source>
</evidence>
<feature type="compositionally biased region" description="Basic residues" evidence="7">
    <location>
        <begin position="58"/>
        <end position="69"/>
    </location>
</feature>
<keyword evidence="4" id="KW-0804">Transcription</keyword>
<dbReference type="GO" id="GO:0000978">
    <property type="term" value="F:RNA polymerase II cis-regulatory region sequence-specific DNA binding"/>
    <property type="evidence" value="ECO:0007669"/>
    <property type="project" value="TreeGrafter"/>
</dbReference>
<dbReference type="PROSITE" id="PS00658">
    <property type="entry name" value="FORK_HEAD_2"/>
    <property type="match status" value="1"/>
</dbReference>
<dbReference type="InterPro" id="IPR036388">
    <property type="entry name" value="WH-like_DNA-bd_sf"/>
</dbReference>
<evidence type="ECO:0000256" key="3">
    <source>
        <dbReference type="ARBA" id="ARBA00023125"/>
    </source>
</evidence>
<organism evidence="9 10">
    <name type="scientific">Rhodotorula mucilaginosa</name>
    <name type="common">Yeast</name>
    <name type="synonym">Rhodotorula rubra</name>
    <dbReference type="NCBI Taxonomy" id="5537"/>
    <lineage>
        <taxon>Eukaryota</taxon>
        <taxon>Fungi</taxon>
        <taxon>Dikarya</taxon>
        <taxon>Basidiomycota</taxon>
        <taxon>Pucciniomycotina</taxon>
        <taxon>Microbotryomycetes</taxon>
        <taxon>Sporidiobolales</taxon>
        <taxon>Sporidiobolaceae</taxon>
        <taxon>Rhodotorula</taxon>
    </lineage>
</organism>
<dbReference type="InterPro" id="IPR030456">
    <property type="entry name" value="TF_fork_head_CS_2"/>
</dbReference>
<comment type="caution">
    <text evidence="9">The sequence shown here is derived from an EMBL/GenBank/DDBJ whole genome shotgun (WGS) entry which is preliminary data.</text>
</comment>
<dbReference type="PANTHER" id="PTHR45881:SF1">
    <property type="entry name" value="FORK HEAD PROTEIN HOMOLOG 2"/>
    <property type="match status" value="1"/>
</dbReference>
<dbReference type="PROSITE" id="PS50039">
    <property type="entry name" value="FORK_HEAD_3"/>
    <property type="match status" value="1"/>
</dbReference>
<evidence type="ECO:0000256" key="4">
    <source>
        <dbReference type="ARBA" id="ARBA00023163"/>
    </source>
</evidence>
<keyword evidence="5 6" id="KW-0539">Nucleus</keyword>
<evidence type="ECO:0000313" key="9">
    <source>
        <dbReference type="EMBL" id="KAG0661886.1"/>
    </source>
</evidence>
<reference evidence="9 10" key="1">
    <citation type="submission" date="2020-11" db="EMBL/GenBank/DDBJ databases">
        <title>Kefir isolates.</title>
        <authorList>
            <person name="Marcisauskas S."/>
            <person name="Kim Y."/>
            <person name="Blasche S."/>
        </authorList>
    </citation>
    <scope>NUCLEOTIDE SEQUENCE [LARGE SCALE GENOMIC DNA]</scope>
    <source>
        <strain evidence="9 10">KR</strain>
    </source>
</reference>
<feature type="domain" description="Fork-head" evidence="8">
    <location>
        <begin position="671"/>
        <end position="765"/>
    </location>
</feature>
<dbReference type="SUPFAM" id="SSF46785">
    <property type="entry name" value="Winged helix' DNA-binding domain"/>
    <property type="match status" value="1"/>
</dbReference>
<dbReference type="Pfam" id="PF00250">
    <property type="entry name" value="Forkhead"/>
    <property type="match status" value="1"/>
</dbReference>
<feature type="compositionally biased region" description="Low complexity" evidence="7">
    <location>
        <begin position="404"/>
        <end position="416"/>
    </location>
</feature>
<dbReference type="PANTHER" id="PTHR45881">
    <property type="entry name" value="CHECKPOINT SUPPRESSOR 1-LIKE, ISOFORM A-RELATED"/>
    <property type="match status" value="1"/>
</dbReference>
<evidence type="ECO:0000256" key="1">
    <source>
        <dbReference type="ARBA" id="ARBA00004123"/>
    </source>
</evidence>
<proteinExistence type="predicted"/>
<dbReference type="SMART" id="SM00339">
    <property type="entry name" value="FH"/>
    <property type="match status" value="1"/>
</dbReference>
<dbReference type="CDD" id="cd20035">
    <property type="entry name" value="FH_FOXQ2-like"/>
    <property type="match status" value="1"/>
</dbReference>
<feature type="compositionally biased region" description="Low complexity" evidence="7">
    <location>
        <begin position="541"/>
        <end position="551"/>
    </location>
</feature>
<dbReference type="InterPro" id="IPR047519">
    <property type="entry name" value="FH_FOXQ2-like"/>
</dbReference>
<dbReference type="GO" id="GO:0005634">
    <property type="term" value="C:nucleus"/>
    <property type="evidence" value="ECO:0007669"/>
    <property type="project" value="UniProtKB-SubCell"/>
</dbReference>
<dbReference type="PRINTS" id="PR00053">
    <property type="entry name" value="FORKHEAD"/>
</dbReference>
<evidence type="ECO:0000313" key="10">
    <source>
        <dbReference type="Proteomes" id="UP000777482"/>
    </source>
</evidence>
<feature type="region of interest" description="Disordered" evidence="7">
    <location>
        <begin position="960"/>
        <end position="997"/>
    </location>
</feature>
<dbReference type="InterPro" id="IPR036390">
    <property type="entry name" value="WH_DNA-bd_sf"/>
</dbReference>
<protein>
    <recommendedName>
        <fullName evidence="8">Fork-head domain-containing protein</fullName>
    </recommendedName>
</protein>
<feature type="compositionally biased region" description="Low complexity" evidence="7">
    <location>
        <begin position="14"/>
        <end position="23"/>
    </location>
</feature>
<keyword evidence="3 6" id="KW-0238">DNA-binding</keyword>
<feature type="region of interest" description="Disordered" evidence="7">
    <location>
        <begin position="755"/>
        <end position="790"/>
    </location>
</feature>
<feature type="region of interest" description="Disordered" evidence="7">
    <location>
        <begin position="392"/>
        <end position="453"/>
    </location>
</feature>
<feature type="region of interest" description="Disordered" evidence="7">
    <location>
        <begin position="1"/>
        <end position="127"/>
    </location>
</feature>
<evidence type="ECO:0000256" key="5">
    <source>
        <dbReference type="ARBA" id="ARBA00023242"/>
    </source>
</evidence>
<dbReference type="InterPro" id="IPR001766">
    <property type="entry name" value="Fork_head_dom"/>
</dbReference>
<keyword evidence="10" id="KW-1185">Reference proteome</keyword>
<dbReference type="Gene3D" id="1.10.10.10">
    <property type="entry name" value="Winged helix-like DNA-binding domain superfamily/Winged helix DNA-binding domain"/>
    <property type="match status" value="1"/>
</dbReference>
<dbReference type="InterPro" id="IPR018122">
    <property type="entry name" value="TF_fork_head_CS_1"/>
</dbReference>